<sequence length="574" mass="63450">MNSSRGASARGRAPAGVATEPLGDAEVSLLLEVLQQAKLAVWAADNSDADFAIRLWTQGAQRIYGFRNTEAIGRNYLSLFVNPQERAKAIEDHQRTIETGKEFGWNFAADDVTKDGTVRTILGNSFRVWDPHRERYIVAEVGIDISDFDDLSRQVEQMRQMTVLQGDTRHQMKILRGLNALNEAIATLNRPDDGGLERVVRSMREGVHAMLSGEPLCRVWLFDDAETPRLAPGSDELPGTPAFPETNLILTRDSMSTPLTIVADGERLVDDGGDGFRSAIVAPLRFGTDLRGALIMFFRAESPMPEPDQELIPHFSSYAAVALVMASLAREQQRRRHEETERIRHAIIQSVLHTVGNEAGLAKLAVDSLNDELVGVEGITGKARRRLEQIQASADRLGQVMGELIRLNVNIDEPAMLNLCESVRIVTRIVERDYYDKIVLEHRIDPSVSVEASEYLLREALGNLVRNAVQAMIEADGGGDLRISAYPIVREWDGKPRHIVCLDVEDSGPGVQPEFRQRVWEFGFTTRGEGHGHGLFHTRGLVGMFGGAVELLEGASELGGAHFRMLLPAGRVAD</sequence>
<dbReference type="InterPro" id="IPR003594">
    <property type="entry name" value="HATPase_dom"/>
</dbReference>
<dbReference type="SUPFAM" id="SSF55874">
    <property type="entry name" value="ATPase domain of HSP90 chaperone/DNA topoisomerase II/histidine kinase"/>
    <property type="match status" value="1"/>
</dbReference>
<evidence type="ECO:0000256" key="6">
    <source>
        <dbReference type="ARBA" id="ARBA00022777"/>
    </source>
</evidence>
<evidence type="ECO:0000256" key="3">
    <source>
        <dbReference type="ARBA" id="ARBA00022553"/>
    </source>
</evidence>
<evidence type="ECO:0000313" key="11">
    <source>
        <dbReference type="EMBL" id="GIG94716.1"/>
    </source>
</evidence>
<dbReference type="SUPFAM" id="SSF55781">
    <property type="entry name" value="GAF domain-like"/>
    <property type="match status" value="1"/>
</dbReference>
<dbReference type="RefSeq" id="WP_203856340.1">
    <property type="nucleotide sequence ID" value="NZ_BAAAZQ010000005.1"/>
</dbReference>
<evidence type="ECO:0000256" key="7">
    <source>
        <dbReference type="ARBA" id="ARBA00022840"/>
    </source>
</evidence>
<evidence type="ECO:0000256" key="2">
    <source>
        <dbReference type="ARBA" id="ARBA00012438"/>
    </source>
</evidence>
<keyword evidence="3" id="KW-0597">Phosphoprotein</keyword>
<dbReference type="SUPFAM" id="SSF55785">
    <property type="entry name" value="PYP-like sensor domain (PAS domain)"/>
    <property type="match status" value="1"/>
</dbReference>
<dbReference type="PROSITE" id="PS50112">
    <property type="entry name" value="PAS"/>
    <property type="match status" value="1"/>
</dbReference>
<dbReference type="PANTHER" id="PTHR43065">
    <property type="entry name" value="SENSOR HISTIDINE KINASE"/>
    <property type="match status" value="1"/>
</dbReference>
<dbReference type="Gene3D" id="3.30.450.40">
    <property type="match status" value="1"/>
</dbReference>
<dbReference type="Pfam" id="PF02518">
    <property type="entry name" value="HATPase_c"/>
    <property type="match status" value="1"/>
</dbReference>
<dbReference type="NCBIfam" id="TIGR00229">
    <property type="entry name" value="sensory_box"/>
    <property type="match status" value="1"/>
</dbReference>
<comment type="caution">
    <text evidence="11">The sequence shown here is derived from an EMBL/GenBank/DDBJ whole genome shotgun (WGS) entry which is preliminary data.</text>
</comment>
<accession>A0ABQ4EJ08</accession>
<dbReference type="EMBL" id="BONX01000007">
    <property type="protein sequence ID" value="GIG94716.1"/>
    <property type="molecule type" value="Genomic_DNA"/>
</dbReference>
<comment type="catalytic activity">
    <reaction evidence="1">
        <text>ATP + protein L-histidine = ADP + protein N-phospho-L-histidine.</text>
        <dbReference type="EC" id="2.7.13.3"/>
    </reaction>
</comment>
<dbReference type="InterPro" id="IPR005467">
    <property type="entry name" value="His_kinase_dom"/>
</dbReference>
<name>A0ABQ4EJ08_9ACTN</name>
<dbReference type="Proteomes" id="UP000621500">
    <property type="component" value="Unassembled WGS sequence"/>
</dbReference>
<feature type="domain" description="PAS" evidence="10">
    <location>
        <begin position="26"/>
        <end position="100"/>
    </location>
</feature>
<keyword evidence="12" id="KW-1185">Reference proteome</keyword>
<dbReference type="Gene3D" id="3.30.565.10">
    <property type="entry name" value="Histidine kinase-like ATPase, C-terminal domain"/>
    <property type="match status" value="1"/>
</dbReference>
<dbReference type="InterPro" id="IPR035965">
    <property type="entry name" value="PAS-like_dom_sf"/>
</dbReference>
<feature type="domain" description="Histidine kinase" evidence="9">
    <location>
        <begin position="364"/>
        <end position="571"/>
    </location>
</feature>
<dbReference type="CDD" id="cd00130">
    <property type="entry name" value="PAS"/>
    <property type="match status" value="1"/>
</dbReference>
<keyword evidence="8" id="KW-0902">Two-component regulatory system</keyword>
<evidence type="ECO:0000256" key="4">
    <source>
        <dbReference type="ARBA" id="ARBA00022679"/>
    </source>
</evidence>
<evidence type="ECO:0000256" key="1">
    <source>
        <dbReference type="ARBA" id="ARBA00000085"/>
    </source>
</evidence>
<organism evidence="11 12">
    <name type="scientific">Plantactinospora mayteni</name>
    <dbReference type="NCBI Taxonomy" id="566021"/>
    <lineage>
        <taxon>Bacteria</taxon>
        <taxon>Bacillati</taxon>
        <taxon>Actinomycetota</taxon>
        <taxon>Actinomycetes</taxon>
        <taxon>Micromonosporales</taxon>
        <taxon>Micromonosporaceae</taxon>
        <taxon>Plantactinospora</taxon>
    </lineage>
</organism>
<gene>
    <name evidence="11" type="ORF">Pma05_12890</name>
</gene>
<dbReference type="PRINTS" id="PR00344">
    <property type="entry name" value="BCTRLSENSOR"/>
</dbReference>
<dbReference type="InterPro" id="IPR029016">
    <property type="entry name" value="GAF-like_dom_sf"/>
</dbReference>
<reference evidence="11 12" key="1">
    <citation type="submission" date="2021-01" db="EMBL/GenBank/DDBJ databases">
        <title>Whole genome shotgun sequence of Plantactinospora mayteni NBRC 109088.</title>
        <authorList>
            <person name="Komaki H."/>
            <person name="Tamura T."/>
        </authorList>
    </citation>
    <scope>NUCLEOTIDE SEQUENCE [LARGE SCALE GENOMIC DNA]</scope>
    <source>
        <strain evidence="11 12">NBRC 109088</strain>
    </source>
</reference>
<dbReference type="EC" id="2.7.13.3" evidence="2"/>
<proteinExistence type="predicted"/>
<dbReference type="SMART" id="SM00387">
    <property type="entry name" value="HATPase_c"/>
    <property type="match status" value="1"/>
</dbReference>
<dbReference type="SMART" id="SM00091">
    <property type="entry name" value="PAS"/>
    <property type="match status" value="1"/>
</dbReference>
<keyword evidence="7" id="KW-0067">ATP-binding</keyword>
<evidence type="ECO:0000256" key="5">
    <source>
        <dbReference type="ARBA" id="ARBA00022741"/>
    </source>
</evidence>
<evidence type="ECO:0000256" key="8">
    <source>
        <dbReference type="ARBA" id="ARBA00023012"/>
    </source>
</evidence>
<keyword evidence="5" id="KW-0547">Nucleotide-binding</keyword>
<dbReference type="InterPro" id="IPR000014">
    <property type="entry name" value="PAS"/>
</dbReference>
<dbReference type="PROSITE" id="PS50109">
    <property type="entry name" value="HIS_KIN"/>
    <property type="match status" value="1"/>
</dbReference>
<evidence type="ECO:0000259" key="9">
    <source>
        <dbReference type="PROSITE" id="PS50109"/>
    </source>
</evidence>
<protein>
    <recommendedName>
        <fullName evidence="2">histidine kinase</fullName>
        <ecNumber evidence="2">2.7.13.3</ecNumber>
    </recommendedName>
</protein>
<dbReference type="PANTHER" id="PTHR43065:SF10">
    <property type="entry name" value="PEROXIDE STRESS-ACTIVATED HISTIDINE KINASE MAK3"/>
    <property type="match status" value="1"/>
</dbReference>
<keyword evidence="6" id="KW-0418">Kinase</keyword>
<evidence type="ECO:0000259" key="10">
    <source>
        <dbReference type="PROSITE" id="PS50112"/>
    </source>
</evidence>
<evidence type="ECO:0000313" key="12">
    <source>
        <dbReference type="Proteomes" id="UP000621500"/>
    </source>
</evidence>
<dbReference type="Gene3D" id="3.30.450.20">
    <property type="entry name" value="PAS domain"/>
    <property type="match status" value="1"/>
</dbReference>
<dbReference type="InterPro" id="IPR004358">
    <property type="entry name" value="Sig_transdc_His_kin-like_C"/>
</dbReference>
<keyword evidence="4" id="KW-0808">Transferase</keyword>
<dbReference type="InterPro" id="IPR036890">
    <property type="entry name" value="HATPase_C_sf"/>
</dbReference>